<gene>
    <name evidence="4" type="ORF">FVE85_5730</name>
</gene>
<dbReference type="CDD" id="cd10567">
    <property type="entry name" value="SWIB-MDM2_like"/>
    <property type="match status" value="2"/>
</dbReference>
<comment type="caution">
    <text evidence="4">The sequence shown here is derived from an EMBL/GenBank/DDBJ whole genome shotgun (WGS) entry which is preliminary data.</text>
</comment>
<name>A0A5J4Z492_PORPP</name>
<evidence type="ECO:0000259" key="3">
    <source>
        <dbReference type="PROSITE" id="PS51998"/>
    </source>
</evidence>
<dbReference type="InterPro" id="IPR036885">
    <property type="entry name" value="SWIB_MDM2_dom_sf"/>
</dbReference>
<dbReference type="PROSITE" id="PS51998">
    <property type="entry name" value="DEK_C"/>
    <property type="match status" value="1"/>
</dbReference>
<dbReference type="Gene3D" id="1.10.245.10">
    <property type="entry name" value="SWIB/MDM2 domain"/>
    <property type="match status" value="2"/>
</dbReference>
<keyword evidence="5" id="KW-1185">Reference proteome</keyword>
<dbReference type="InterPro" id="IPR019835">
    <property type="entry name" value="SWIB_domain"/>
</dbReference>
<organism evidence="4 5">
    <name type="scientific">Porphyridium purpureum</name>
    <name type="common">Red alga</name>
    <name type="synonym">Porphyridium cruentum</name>
    <dbReference type="NCBI Taxonomy" id="35688"/>
    <lineage>
        <taxon>Eukaryota</taxon>
        <taxon>Rhodophyta</taxon>
        <taxon>Bangiophyceae</taxon>
        <taxon>Porphyridiales</taxon>
        <taxon>Porphyridiaceae</taxon>
        <taxon>Porphyridium</taxon>
    </lineage>
</organism>
<feature type="compositionally biased region" description="Low complexity" evidence="1">
    <location>
        <begin position="93"/>
        <end position="106"/>
    </location>
</feature>
<protein>
    <submittedName>
        <fullName evidence="4">Upstream activation factor subunit spp27</fullName>
    </submittedName>
</protein>
<dbReference type="AlphaFoldDB" id="A0A5J4Z492"/>
<dbReference type="EMBL" id="VRMN01000001">
    <property type="protein sequence ID" value="KAA8498145.1"/>
    <property type="molecule type" value="Genomic_DNA"/>
</dbReference>
<feature type="domain" description="DM2" evidence="2">
    <location>
        <begin position="127"/>
        <end position="204"/>
    </location>
</feature>
<feature type="region of interest" description="Disordered" evidence="1">
    <location>
        <begin position="356"/>
        <end position="386"/>
    </location>
</feature>
<dbReference type="InterPro" id="IPR014876">
    <property type="entry name" value="DEK_C"/>
</dbReference>
<accession>A0A5J4Z492</accession>
<dbReference type="Pfam" id="PF08766">
    <property type="entry name" value="DEK_C"/>
    <property type="match status" value="1"/>
</dbReference>
<dbReference type="Pfam" id="PF02201">
    <property type="entry name" value="SWIB"/>
    <property type="match status" value="2"/>
</dbReference>
<dbReference type="OrthoDB" id="10251073at2759"/>
<feature type="domain" description="DM2" evidence="2">
    <location>
        <begin position="266"/>
        <end position="344"/>
    </location>
</feature>
<evidence type="ECO:0000259" key="2">
    <source>
        <dbReference type="PROSITE" id="PS51925"/>
    </source>
</evidence>
<feature type="region of interest" description="Disordered" evidence="1">
    <location>
        <begin position="60"/>
        <end position="120"/>
    </location>
</feature>
<dbReference type="Proteomes" id="UP000324585">
    <property type="component" value="Unassembled WGS sequence"/>
</dbReference>
<dbReference type="InterPro" id="IPR003121">
    <property type="entry name" value="SWIB_MDM2_domain"/>
</dbReference>
<proteinExistence type="predicted"/>
<sequence length="386" mass="43079">MVSDEQLCVEVREIVRTHDLETLTIRRVLAILQERHGVHEIDDARKPAIRGMVNLAIQDEESQEENGSQEEHDGAQEDTAEESDAARPQGKLAASAKASAQKNRAAPHAEKRKKAPRKSSVITSLSAFKLPVVLAPPLAEFLQARVMARSDVSQRIVKYAKEHNLQDPNDGRNYMCDAALKRLLQTDSFTYFSINKLTAPMMSRAREHPDAAVREEARILEERLLKEANEARAAETQDEDGFSDDESRLRMKKKKARSGPDNRGNAFKAPYEISDQLAAVCGSNTLSRPEVVRRLWAYIKSNELQDPSNRRHIICDAKLRAVFNGLDIVTGFNMNKYLSQHFIRRLDVDEAVAAASPSDVPTRSPHAAEGMDVVQLTSDDETSSDG</sequence>
<reference evidence="5" key="1">
    <citation type="journal article" date="2019" name="Nat. Commun.">
        <title>Expansion of phycobilisome linker gene families in mesophilic red algae.</title>
        <authorList>
            <person name="Lee J."/>
            <person name="Kim D."/>
            <person name="Bhattacharya D."/>
            <person name="Yoon H.S."/>
        </authorList>
    </citation>
    <scope>NUCLEOTIDE SEQUENCE [LARGE SCALE GENOMIC DNA]</scope>
    <source>
        <strain evidence="5">CCMP 1328</strain>
    </source>
</reference>
<dbReference type="SUPFAM" id="SSF47592">
    <property type="entry name" value="SWIB/MDM2 domain"/>
    <property type="match status" value="2"/>
</dbReference>
<dbReference type="PROSITE" id="PS51925">
    <property type="entry name" value="SWIB_MDM2"/>
    <property type="match status" value="2"/>
</dbReference>
<evidence type="ECO:0000256" key="1">
    <source>
        <dbReference type="SAM" id="MobiDB-lite"/>
    </source>
</evidence>
<evidence type="ECO:0000313" key="4">
    <source>
        <dbReference type="EMBL" id="KAA8498145.1"/>
    </source>
</evidence>
<evidence type="ECO:0000313" key="5">
    <source>
        <dbReference type="Proteomes" id="UP000324585"/>
    </source>
</evidence>
<dbReference type="PANTHER" id="PTHR13844">
    <property type="entry name" value="SWI/SNF-RELATED MATRIX-ASSOCIATED ACTIN-DEPENDENT REGULATOR OF CHROMATIN SUBFAMILY D"/>
    <property type="match status" value="1"/>
</dbReference>
<dbReference type="OMA" id="FSMNKYI"/>
<feature type="domain" description="DEK-C" evidence="3">
    <location>
        <begin position="1"/>
        <end position="58"/>
    </location>
</feature>
<feature type="region of interest" description="Disordered" evidence="1">
    <location>
        <begin position="229"/>
        <end position="267"/>
    </location>
</feature>
<dbReference type="SMART" id="SM00151">
    <property type="entry name" value="SWIB"/>
    <property type="match status" value="2"/>
</dbReference>